<evidence type="ECO:0000313" key="8">
    <source>
        <dbReference type="EMBL" id="PTI57016.1"/>
    </source>
</evidence>
<evidence type="ECO:0000256" key="5">
    <source>
        <dbReference type="ARBA" id="ARBA00023136"/>
    </source>
</evidence>
<evidence type="ECO:0000256" key="4">
    <source>
        <dbReference type="ARBA" id="ARBA00022989"/>
    </source>
</evidence>
<evidence type="ECO:0000256" key="2">
    <source>
        <dbReference type="ARBA" id="ARBA00022475"/>
    </source>
</evidence>
<evidence type="ECO:0000259" key="7">
    <source>
        <dbReference type="Pfam" id="PF02687"/>
    </source>
</evidence>
<reference evidence="8 9" key="1">
    <citation type="journal article" date="2016" name="Front. Microbiol.">
        <title>Comprehensive Phylogenetic Analysis of Bovine Non-aureus Staphylococci Species Based on Whole-Genome Sequencing.</title>
        <authorList>
            <person name="Naushad S."/>
            <person name="Barkema H.W."/>
            <person name="Luby C."/>
            <person name="Condas L.A."/>
            <person name="Nobrega D.B."/>
            <person name="Carson D.A."/>
            <person name="De Buck J."/>
        </authorList>
    </citation>
    <scope>NUCLEOTIDE SEQUENCE [LARGE SCALE GENOMIC DNA]</scope>
    <source>
        <strain evidence="8 9">SNUC 1084</strain>
    </source>
</reference>
<evidence type="ECO:0000256" key="6">
    <source>
        <dbReference type="SAM" id="Phobius"/>
    </source>
</evidence>
<dbReference type="EMBL" id="PZFR01000514">
    <property type="protein sequence ID" value="PTI57016.1"/>
    <property type="molecule type" value="Genomic_DNA"/>
</dbReference>
<sequence>MNFNQIVLKNFTKNIRHYAMFIFSLIVSIVLFFSFVTLKYTNSINNENSMKVIQKGSEIGANFLFFIIVIFLLYASHLFIKRRTREFALYQLIGLTRKNIIRMLFIEQFIMFFITGIIGMVIG</sequence>
<keyword evidence="4 6" id="KW-1133">Transmembrane helix</keyword>
<gene>
    <name evidence="8" type="ORF">BU057_15535</name>
</gene>
<feature type="non-terminal residue" evidence="8">
    <location>
        <position position="123"/>
    </location>
</feature>
<dbReference type="PANTHER" id="PTHR46795:SF3">
    <property type="entry name" value="ABC TRANSPORTER PERMEASE"/>
    <property type="match status" value="1"/>
</dbReference>
<dbReference type="PANTHER" id="PTHR46795">
    <property type="entry name" value="ABC TRANSPORTER PERMEASE-RELATED-RELATED"/>
    <property type="match status" value="1"/>
</dbReference>
<keyword evidence="3 6" id="KW-0812">Transmembrane</keyword>
<feature type="transmembrane region" description="Helical" evidence="6">
    <location>
        <begin position="60"/>
        <end position="80"/>
    </location>
</feature>
<feature type="transmembrane region" description="Helical" evidence="6">
    <location>
        <begin position="100"/>
        <end position="122"/>
    </location>
</feature>
<evidence type="ECO:0000256" key="3">
    <source>
        <dbReference type="ARBA" id="ARBA00022692"/>
    </source>
</evidence>
<feature type="domain" description="ABC3 transporter permease C-terminal" evidence="7">
    <location>
        <begin position="63"/>
        <end position="123"/>
    </location>
</feature>
<feature type="transmembrane region" description="Helical" evidence="6">
    <location>
        <begin position="21"/>
        <end position="40"/>
    </location>
</feature>
<comment type="subcellular location">
    <subcellularLocation>
        <location evidence="1">Cell membrane</location>
        <topology evidence="1">Multi-pass membrane protein</topology>
    </subcellularLocation>
</comment>
<proteinExistence type="predicted"/>
<accession>A0ABX5IIM2</accession>
<comment type="caution">
    <text evidence="8">The sequence shown here is derived from an EMBL/GenBank/DDBJ whole genome shotgun (WGS) entry which is preliminary data.</text>
</comment>
<organism evidence="8 9">
    <name type="scientific">Staphylococcus succinus</name>
    <dbReference type="NCBI Taxonomy" id="61015"/>
    <lineage>
        <taxon>Bacteria</taxon>
        <taxon>Bacillati</taxon>
        <taxon>Bacillota</taxon>
        <taxon>Bacilli</taxon>
        <taxon>Bacillales</taxon>
        <taxon>Staphylococcaceae</taxon>
        <taxon>Staphylococcus</taxon>
    </lineage>
</organism>
<dbReference type="RefSeq" id="WP_142401420.1">
    <property type="nucleotide sequence ID" value="NZ_PZFR01000514.1"/>
</dbReference>
<keyword evidence="5 6" id="KW-0472">Membrane</keyword>
<keyword evidence="2" id="KW-1003">Cell membrane</keyword>
<name>A0ABX5IIM2_9STAP</name>
<dbReference type="Proteomes" id="UP000240859">
    <property type="component" value="Unassembled WGS sequence"/>
</dbReference>
<keyword evidence="9" id="KW-1185">Reference proteome</keyword>
<dbReference type="Pfam" id="PF02687">
    <property type="entry name" value="FtsX"/>
    <property type="match status" value="1"/>
</dbReference>
<dbReference type="InterPro" id="IPR003838">
    <property type="entry name" value="ABC3_permease_C"/>
</dbReference>
<dbReference type="InterPro" id="IPR052536">
    <property type="entry name" value="ABC-4_Integral_Memb_Prot"/>
</dbReference>
<evidence type="ECO:0000256" key="1">
    <source>
        <dbReference type="ARBA" id="ARBA00004651"/>
    </source>
</evidence>
<protein>
    <submittedName>
        <fullName evidence="8">Bacitracin ABC transporter permease</fullName>
    </submittedName>
</protein>
<evidence type="ECO:0000313" key="9">
    <source>
        <dbReference type="Proteomes" id="UP000240859"/>
    </source>
</evidence>